<dbReference type="EMBL" id="HAEA01004768">
    <property type="protein sequence ID" value="SBQ33248.1"/>
    <property type="molecule type" value="Transcribed_RNA"/>
</dbReference>
<feature type="non-terminal residue" evidence="2">
    <location>
        <position position="1"/>
    </location>
</feature>
<reference evidence="2" key="2">
    <citation type="submission" date="2016-06" db="EMBL/GenBank/DDBJ databases">
        <title>The genome of a short-lived fish provides insights into sex chromosome evolution and the genetic control of aging.</title>
        <authorList>
            <person name="Reichwald K."/>
            <person name="Felder M."/>
            <person name="Petzold A."/>
            <person name="Koch P."/>
            <person name="Groth M."/>
            <person name="Platzer M."/>
        </authorList>
    </citation>
    <scope>NUCLEOTIDE SEQUENCE</scope>
    <source>
        <tissue evidence="2">Brain</tissue>
    </source>
</reference>
<feature type="compositionally biased region" description="Basic and acidic residues" evidence="1">
    <location>
        <begin position="1"/>
        <end position="22"/>
    </location>
</feature>
<name>A0A1A8DID6_NOTKA</name>
<sequence>ISTTSRRGEMHSSNKHSSKEENDMVGVSCLQGKLDLKTTTSPPPLPRDLGILKQEQPGGTSSSRALESPNGIQDSQMHRKLKSC</sequence>
<reference evidence="2" key="1">
    <citation type="submission" date="2016-05" db="EMBL/GenBank/DDBJ databases">
        <authorList>
            <person name="Lavstsen T."/>
            <person name="Jespersen J.S."/>
        </authorList>
    </citation>
    <scope>NUCLEOTIDE SEQUENCE</scope>
    <source>
        <tissue evidence="2">Brain</tissue>
    </source>
</reference>
<evidence type="ECO:0000313" key="2">
    <source>
        <dbReference type="EMBL" id="SBQ33248.1"/>
    </source>
</evidence>
<feature type="compositionally biased region" description="Polar residues" evidence="1">
    <location>
        <begin position="57"/>
        <end position="75"/>
    </location>
</feature>
<evidence type="ECO:0000256" key="1">
    <source>
        <dbReference type="SAM" id="MobiDB-lite"/>
    </source>
</evidence>
<dbReference type="AlphaFoldDB" id="A0A1A8DID6"/>
<protein>
    <submittedName>
        <fullName evidence="2">Uncharacterized protein</fullName>
    </submittedName>
</protein>
<feature type="region of interest" description="Disordered" evidence="1">
    <location>
        <begin position="1"/>
        <end position="84"/>
    </location>
</feature>
<gene>
    <name evidence="2" type="primary">Nfu_g_1_005796</name>
</gene>
<feature type="non-terminal residue" evidence="2">
    <location>
        <position position="84"/>
    </location>
</feature>
<accession>A0A1A8DID6</accession>
<organism evidence="2">
    <name type="scientific">Nothobranchius kadleci</name>
    <name type="common">African annual killifish</name>
    <dbReference type="NCBI Taxonomy" id="1051664"/>
    <lineage>
        <taxon>Eukaryota</taxon>
        <taxon>Metazoa</taxon>
        <taxon>Chordata</taxon>
        <taxon>Craniata</taxon>
        <taxon>Vertebrata</taxon>
        <taxon>Euteleostomi</taxon>
        <taxon>Actinopterygii</taxon>
        <taxon>Neopterygii</taxon>
        <taxon>Teleostei</taxon>
        <taxon>Neoteleostei</taxon>
        <taxon>Acanthomorphata</taxon>
        <taxon>Ovalentaria</taxon>
        <taxon>Atherinomorphae</taxon>
        <taxon>Cyprinodontiformes</taxon>
        <taxon>Nothobranchiidae</taxon>
        <taxon>Nothobranchius</taxon>
    </lineage>
</organism>
<proteinExistence type="predicted"/>